<keyword evidence="3" id="KW-0456">Lyase</keyword>
<reference evidence="6 7" key="1">
    <citation type="submission" date="2024-01" db="EMBL/GenBank/DDBJ databases">
        <title>The genomes of 5 underutilized Papilionoideae crops provide insights into root nodulation and disease resistanc.</title>
        <authorList>
            <person name="Yuan L."/>
        </authorList>
    </citation>
    <scope>NUCLEOTIDE SEQUENCE [LARGE SCALE GENOMIC DNA]</scope>
    <source>
        <strain evidence="6">ZHUSHIDOU_FW_LH</strain>
        <tissue evidence="6">Leaf</tissue>
    </source>
</reference>
<protein>
    <recommendedName>
        <fullName evidence="5">Terpene synthase metal-binding domain-containing protein</fullName>
    </recommendedName>
</protein>
<dbReference type="SUPFAM" id="SSF48576">
    <property type="entry name" value="Terpenoid synthases"/>
    <property type="match status" value="1"/>
</dbReference>
<feature type="transmembrane region" description="Helical" evidence="4">
    <location>
        <begin position="28"/>
        <end position="50"/>
    </location>
</feature>
<dbReference type="GO" id="GO:0000287">
    <property type="term" value="F:magnesium ion binding"/>
    <property type="evidence" value="ECO:0007669"/>
    <property type="project" value="InterPro"/>
</dbReference>
<dbReference type="PANTHER" id="PTHR31225:SF221">
    <property type="entry name" value="(-)-GERMACRENE D SYNTHASE"/>
    <property type="match status" value="1"/>
</dbReference>
<proteinExistence type="predicted"/>
<evidence type="ECO:0000259" key="5">
    <source>
        <dbReference type="Pfam" id="PF03936"/>
    </source>
</evidence>
<keyword evidence="7" id="KW-1185">Reference proteome</keyword>
<accession>A0AAN9HX27</accession>
<evidence type="ECO:0000256" key="1">
    <source>
        <dbReference type="ARBA" id="ARBA00001946"/>
    </source>
</evidence>
<comment type="cofactor">
    <cofactor evidence="1">
        <name>Mg(2+)</name>
        <dbReference type="ChEBI" id="CHEBI:18420"/>
    </cofactor>
</comment>
<dbReference type="InterPro" id="IPR008949">
    <property type="entry name" value="Isoprenoid_synthase_dom_sf"/>
</dbReference>
<dbReference type="GO" id="GO:0010333">
    <property type="term" value="F:terpene synthase activity"/>
    <property type="evidence" value="ECO:0007669"/>
    <property type="project" value="InterPro"/>
</dbReference>
<dbReference type="EMBL" id="JAYWIO010000006">
    <property type="protein sequence ID" value="KAK7257302.1"/>
    <property type="molecule type" value="Genomic_DNA"/>
</dbReference>
<evidence type="ECO:0000313" key="7">
    <source>
        <dbReference type="Proteomes" id="UP001372338"/>
    </source>
</evidence>
<organism evidence="6 7">
    <name type="scientific">Crotalaria pallida</name>
    <name type="common">Smooth rattlebox</name>
    <name type="synonym">Crotalaria striata</name>
    <dbReference type="NCBI Taxonomy" id="3830"/>
    <lineage>
        <taxon>Eukaryota</taxon>
        <taxon>Viridiplantae</taxon>
        <taxon>Streptophyta</taxon>
        <taxon>Embryophyta</taxon>
        <taxon>Tracheophyta</taxon>
        <taxon>Spermatophyta</taxon>
        <taxon>Magnoliopsida</taxon>
        <taxon>eudicotyledons</taxon>
        <taxon>Gunneridae</taxon>
        <taxon>Pentapetalae</taxon>
        <taxon>rosids</taxon>
        <taxon>fabids</taxon>
        <taxon>Fabales</taxon>
        <taxon>Fabaceae</taxon>
        <taxon>Papilionoideae</taxon>
        <taxon>50 kb inversion clade</taxon>
        <taxon>genistoids sensu lato</taxon>
        <taxon>core genistoids</taxon>
        <taxon>Crotalarieae</taxon>
        <taxon>Crotalaria</taxon>
    </lineage>
</organism>
<evidence type="ECO:0000313" key="6">
    <source>
        <dbReference type="EMBL" id="KAK7257302.1"/>
    </source>
</evidence>
<gene>
    <name evidence="6" type="ORF">RIF29_31174</name>
</gene>
<evidence type="ECO:0000256" key="4">
    <source>
        <dbReference type="SAM" id="Phobius"/>
    </source>
</evidence>
<keyword evidence="2" id="KW-0479">Metal-binding</keyword>
<evidence type="ECO:0000256" key="3">
    <source>
        <dbReference type="ARBA" id="ARBA00023239"/>
    </source>
</evidence>
<evidence type="ECO:0000256" key="2">
    <source>
        <dbReference type="ARBA" id="ARBA00022723"/>
    </source>
</evidence>
<dbReference type="InterPro" id="IPR050148">
    <property type="entry name" value="Terpene_synthase-like"/>
</dbReference>
<dbReference type="Proteomes" id="UP001372338">
    <property type="component" value="Unassembled WGS sequence"/>
</dbReference>
<name>A0AAN9HX27_CROPI</name>
<sequence>MKRLVQAYLAEAKWFNSNYTPTEEYMDVALVSSAGIFLTAIAFVGMGSIATENVFQWLANEPKIASALTIIGRLMDDIVSNEWPNFAA</sequence>
<comment type="caution">
    <text evidence="6">The sequence shown here is derived from an EMBL/GenBank/DDBJ whole genome shotgun (WGS) entry which is preliminary data.</text>
</comment>
<keyword evidence="4" id="KW-1133">Transmembrane helix</keyword>
<dbReference type="Gene3D" id="1.10.600.10">
    <property type="entry name" value="Farnesyl Diphosphate Synthase"/>
    <property type="match status" value="1"/>
</dbReference>
<dbReference type="InterPro" id="IPR005630">
    <property type="entry name" value="Terpene_synthase_metal-bd"/>
</dbReference>
<dbReference type="Pfam" id="PF03936">
    <property type="entry name" value="Terpene_synth_C"/>
    <property type="match status" value="1"/>
</dbReference>
<feature type="domain" description="Terpene synthase metal-binding" evidence="5">
    <location>
        <begin position="1"/>
        <end position="82"/>
    </location>
</feature>
<dbReference type="PANTHER" id="PTHR31225">
    <property type="entry name" value="OS04G0344100 PROTEIN-RELATED"/>
    <property type="match status" value="1"/>
</dbReference>
<keyword evidence="4" id="KW-0472">Membrane</keyword>
<keyword evidence="4" id="KW-0812">Transmembrane</keyword>
<dbReference type="GO" id="GO:0016114">
    <property type="term" value="P:terpenoid biosynthetic process"/>
    <property type="evidence" value="ECO:0007669"/>
    <property type="project" value="InterPro"/>
</dbReference>
<dbReference type="AlphaFoldDB" id="A0AAN9HX27"/>